<evidence type="ECO:0000313" key="8">
    <source>
        <dbReference type="Proteomes" id="UP001431429"/>
    </source>
</evidence>
<dbReference type="Gene3D" id="3.40.50.880">
    <property type="match status" value="1"/>
</dbReference>
<evidence type="ECO:0000256" key="1">
    <source>
        <dbReference type="ARBA" id="ARBA00012266"/>
    </source>
</evidence>
<dbReference type="CDD" id="cd01743">
    <property type="entry name" value="GATase1_Anthranilate_Synthase"/>
    <property type="match status" value="1"/>
</dbReference>
<sequence>MSIADTPLDRLARLLEEDCPPFALLRRRTPGHDHDVVEVLIGPVHEVETLAEIPVSVRPSLALIPFRQIRERGFEVADDGTPLSVLIADESWELPLDEVVRSLPAHPVTVESGAFDIGDEEYAEVVRRVIADEIGQGEGANFVIRRTFTGQIPGFGRSDALALFRRLLTGERGAYWTFVVHTGERTLVGASPEVHVRMSGSTVVMNPISGTFRYPAEGPDPESLLRFLDDRKERDELSMVVDEELKMMCTVGDRGGVVIGPRLKEMAHLAHTEYELRGRSSLDVREVLKETMFAATVTGSPVQNACRVIRRYETGGRGYYAGALALLGVDANGQQTLDSPIAIRTADIDDKGGVKVPVGATLVRHSDPMGEVAETHAKAAGVLAALGVGPQRPAQGADHPRLADDPRVRAALDSRRALLAPFWLRMQERAAEPLGHALMVDGEDTFTAMLAHLLRSTGLEVTVRRYDEPGLREAALTHPGLVVLGPGPGDPTEATDPRMRLLRGLTAELLRRHRGGLLGVCLGHELIAAELGVGIVRKEEPHQGAQERIELFGRRETVGFYNSFTARCDDRVAAELAQRGVEVARDPGSGDVYALRAAAFASVQFHPESVLTLNGPGVVSGLLAGSVLRQA</sequence>
<dbReference type="Pfam" id="PF00425">
    <property type="entry name" value="Chorismate_bind"/>
    <property type="match status" value="1"/>
</dbReference>
<gene>
    <name evidence="7" type="ORF">NBG84_29885</name>
</gene>
<name>A0ABT0UVJ9_9ACTN</name>
<reference evidence="7" key="1">
    <citation type="submission" date="2022-06" db="EMBL/GenBank/DDBJ databases">
        <title>Genome public.</title>
        <authorList>
            <person name="Sun Q."/>
        </authorList>
    </citation>
    <scope>NUCLEOTIDE SEQUENCE</scope>
    <source>
        <strain evidence="7">CWNU-1</strain>
    </source>
</reference>
<comment type="caution">
    <text evidence="7">The sequence shown here is derived from an EMBL/GenBank/DDBJ whole genome shotgun (WGS) entry which is preliminary data.</text>
</comment>
<evidence type="ECO:0000256" key="4">
    <source>
        <dbReference type="ARBA" id="ARBA00047683"/>
    </source>
</evidence>
<dbReference type="PANTHER" id="PTHR11236">
    <property type="entry name" value="AMINOBENZOATE/ANTHRANILATE SYNTHASE"/>
    <property type="match status" value="1"/>
</dbReference>
<feature type="domain" description="Chorismate-utilising enzyme C-terminal" evidence="6">
    <location>
        <begin position="120"/>
        <end position="378"/>
    </location>
</feature>
<dbReference type="EMBL" id="JAMQAW010000040">
    <property type="protein sequence ID" value="MCM2392446.1"/>
    <property type="molecule type" value="Genomic_DNA"/>
</dbReference>
<dbReference type="PANTHER" id="PTHR11236:SF49">
    <property type="entry name" value="ANTHRANILATE SYNTHASE COMPONENT 1"/>
    <property type="match status" value="1"/>
</dbReference>
<dbReference type="InterPro" id="IPR006221">
    <property type="entry name" value="TrpG/PapA_dom"/>
</dbReference>
<feature type="domain" description="Glutamine amidotransferase" evidence="5">
    <location>
        <begin position="438"/>
        <end position="618"/>
    </location>
</feature>
<dbReference type="Proteomes" id="UP001431429">
    <property type="component" value="Unassembled WGS sequence"/>
</dbReference>
<dbReference type="SUPFAM" id="SSF56322">
    <property type="entry name" value="ADC synthase"/>
    <property type="match status" value="1"/>
</dbReference>
<dbReference type="PROSITE" id="PS51273">
    <property type="entry name" value="GATASE_TYPE_1"/>
    <property type="match status" value="1"/>
</dbReference>
<keyword evidence="2" id="KW-0315">Glutamine amidotransferase</keyword>
<comment type="catalytic activity">
    <reaction evidence="4">
        <text>chorismate + L-glutamine = anthranilate + pyruvate + L-glutamate + H(+)</text>
        <dbReference type="Rhea" id="RHEA:21732"/>
        <dbReference type="ChEBI" id="CHEBI:15361"/>
        <dbReference type="ChEBI" id="CHEBI:15378"/>
        <dbReference type="ChEBI" id="CHEBI:16567"/>
        <dbReference type="ChEBI" id="CHEBI:29748"/>
        <dbReference type="ChEBI" id="CHEBI:29985"/>
        <dbReference type="ChEBI" id="CHEBI:58359"/>
        <dbReference type="EC" id="4.1.3.27"/>
    </reaction>
</comment>
<keyword evidence="8" id="KW-1185">Reference proteome</keyword>
<dbReference type="SUPFAM" id="SSF52317">
    <property type="entry name" value="Class I glutamine amidotransferase-like"/>
    <property type="match status" value="1"/>
</dbReference>
<dbReference type="PRINTS" id="PR00096">
    <property type="entry name" value="GATASE"/>
</dbReference>
<keyword evidence="3" id="KW-0456">Lyase</keyword>
<evidence type="ECO:0000256" key="3">
    <source>
        <dbReference type="ARBA" id="ARBA00023239"/>
    </source>
</evidence>
<dbReference type="Gene3D" id="3.60.120.10">
    <property type="entry name" value="Anthranilate synthase"/>
    <property type="match status" value="1"/>
</dbReference>
<dbReference type="InterPro" id="IPR005801">
    <property type="entry name" value="ADC_synthase"/>
</dbReference>
<evidence type="ECO:0000313" key="7">
    <source>
        <dbReference type="EMBL" id="MCM2392446.1"/>
    </source>
</evidence>
<dbReference type="InterPro" id="IPR019999">
    <property type="entry name" value="Anth_synth_I-like"/>
</dbReference>
<protein>
    <recommendedName>
        <fullName evidence="1">anthranilate synthase</fullName>
        <ecNumber evidence="1">4.1.3.27</ecNumber>
    </recommendedName>
</protein>
<proteinExistence type="predicted"/>
<dbReference type="InterPro" id="IPR017926">
    <property type="entry name" value="GATASE"/>
</dbReference>
<dbReference type="InterPro" id="IPR015890">
    <property type="entry name" value="Chorismate_C"/>
</dbReference>
<dbReference type="PRINTS" id="PR00097">
    <property type="entry name" value="ANTSNTHASEII"/>
</dbReference>
<dbReference type="EC" id="4.1.3.27" evidence="1"/>
<evidence type="ECO:0000256" key="2">
    <source>
        <dbReference type="ARBA" id="ARBA00022962"/>
    </source>
</evidence>
<accession>A0ABT0UVJ9</accession>
<evidence type="ECO:0000259" key="5">
    <source>
        <dbReference type="Pfam" id="PF00117"/>
    </source>
</evidence>
<dbReference type="Pfam" id="PF00117">
    <property type="entry name" value="GATase"/>
    <property type="match status" value="1"/>
</dbReference>
<dbReference type="InterPro" id="IPR029062">
    <property type="entry name" value="Class_I_gatase-like"/>
</dbReference>
<organism evidence="7 8">
    <name type="scientific">Streptomyces albipurpureus</name>
    <dbReference type="NCBI Taxonomy" id="2897419"/>
    <lineage>
        <taxon>Bacteria</taxon>
        <taxon>Bacillati</taxon>
        <taxon>Actinomycetota</taxon>
        <taxon>Actinomycetes</taxon>
        <taxon>Kitasatosporales</taxon>
        <taxon>Streptomycetaceae</taxon>
        <taxon>Streptomyces</taxon>
    </lineage>
</organism>
<evidence type="ECO:0000259" key="6">
    <source>
        <dbReference type="Pfam" id="PF00425"/>
    </source>
</evidence>
<dbReference type="RefSeq" id="WP_250922767.1">
    <property type="nucleotide sequence ID" value="NZ_JAMQAW010000040.1"/>
</dbReference>